<dbReference type="PANTHER" id="PTHR11071">
    <property type="entry name" value="PEPTIDYL-PROLYL CIS-TRANS ISOMERASE"/>
    <property type="match status" value="1"/>
</dbReference>
<evidence type="ECO:0000256" key="2">
    <source>
        <dbReference type="ARBA" id="ARBA00007365"/>
    </source>
</evidence>
<proteinExistence type="inferred from homology"/>
<protein>
    <recommendedName>
        <fullName evidence="3">peptidylprolyl isomerase</fullName>
        <ecNumber evidence="3">5.2.1.8</ecNumber>
    </recommendedName>
</protein>
<dbReference type="GO" id="GO:0016018">
    <property type="term" value="F:cyclosporin A binding"/>
    <property type="evidence" value="ECO:0007669"/>
    <property type="project" value="TreeGrafter"/>
</dbReference>
<dbReference type="FunFam" id="2.40.100.10:FF:000022">
    <property type="entry name" value="Peptidyl-prolyl cis-trans isomerase CYP95"/>
    <property type="match status" value="1"/>
</dbReference>
<dbReference type="InterPro" id="IPR029000">
    <property type="entry name" value="Cyclophilin-like_dom_sf"/>
</dbReference>
<organism evidence="8">
    <name type="scientific">Anthurium amnicola</name>
    <dbReference type="NCBI Taxonomy" id="1678845"/>
    <lineage>
        <taxon>Eukaryota</taxon>
        <taxon>Viridiplantae</taxon>
        <taxon>Streptophyta</taxon>
        <taxon>Embryophyta</taxon>
        <taxon>Tracheophyta</taxon>
        <taxon>Spermatophyta</taxon>
        <taxon>Magnoliopsida</taxon>
        <taxon>Liliopsida</taxon>
        <taxon>Araceae</taxon>
        <taxon>Pothoideae</taxon>
        <taxon>Potheae</taxon>
        <taxon>Anthurium</taxon>
    </lineage>
</organism>
<dbReference type="PRINTS" id="PR00153">
    <property type="entry name" value="CSAPPISMRASE"/>
</dbReference>
<evidence type="ECO:0000256" key="3">
    <source>
        <dbReference type="ARBA" id="ARBA00013194"/>
    </source>
</evidence>
<dbReference type="PROSITE" id="PS50072">
    <property type="entry name" value="CSA_PPIASE_2"/>
    <property type="match status" value="1"/>
</dbReference>
<dbReference type="Pfam" id="PF00160">
    <property type="entry name" value="Pro_isomerase"/>
    <property type="match status" value="1"/>
</dbReference>
<dbReference type="Gene3D" id="2.40.100.10">
    <property type="entry name" value="Cyclophilin-like"/>
    <property type="match status" value="1"/>
</dbReference>
<evidence type="ECO:0000313" key="8">
    <source>
        <dbReference type="EMBL" id="JAT59030.1"/>
    </source>
</evidence>
<comment type="similarity">
    <text evidence="2">Belongs to the cyclophilin-type PPIase family.</text>
</comment>
<dbReference type="GO" id="GO:0003755">
    <property type="term" value="F:peptidyl-prolyl cis-trans isomerase activity"/>
    <property type="evidence" value="ECO:0007669"/>
    <property type="project" value="UniProtKB-KW"/>
</dbReference>
<feature type="compositionally biased region" description="Low complexity" evidence="6">
    <location>
        <begin position="243"/>
        <end position="255"/>
    </location>
</feature>
<dbReference type="PROSITE" id="PS00170">
    <property type="entry name" value="CSA_PPIASE_1"/>
    <property type="match status" value="1"/>
</dbReference>
<evidence type="ECO:0000256" key="5">
    <source>
        <dbReference type="ARBA" id="ARBA00023235"/>
    </source>
</evidence>
<feature type="compositionally biased region" description="Basic residues" evidence="6">
    <location>
        <begin position="261"/>
        <end position="299"/>
    </location>
</feature>
<evidence type="ECO:0000259" key="7">
    <source>
        <dbReference type="PROSITE" id="PS50072"/>
    </source>
</evidence>
<feature type="domain" description="PPIase cyclophilin-type" evidence="7">
    <location>
        <begin position="3"/>
        <end position="167"/>
    </location>
</feature>
<feature type="compositionally biased region" description="Basic residues" evidence="6">
    <location>
        <begin position="202"/>
        <end position="219"/>
    </location>
</feature>
<dbReference type="PANTHER" id="PTHR11071:SF561">
    <property type="entry name" value="PEPTIDYL-PROLYL CIS-TRANS ISOMERASE D-RELATED"/>
    <property type="match status" value="1"/>
</dbReference>
<feature type="non-terminal residue" evidence="8">
    <location>
        <position position="1"/>
    </location>
</feature>
<accession>A0A1D1YWP1</accession>
<dbReference type="GO" id="GO:0005737">
    <property type="term" value="C:cytoplasm"/>
    <property type="evidence" value="ECO:0007669"/>
    <property type="project" value="TreeGrafter"/>
</dbReference>
<evidence type="ECO:0000256" key="4">
    <source>
        <dbReference type="ARBA" id="ARBA00023110"/>
    </source>
</evidence>
<feature type="region of interest" description="Disordered" evidence="6">
    <location>
        <begin position="173"/>
        <end position="378"/>
    </location>
</feature>
<dbReference type="EC" id="5.2.1.8" evidence="3"/>
<dbReference type="InterPro" id="IPR002130">
    <property type="entry name" value="Cyclophilin-type_PPIase_dom"/>
</dbReference>
<feature type="compositionally biased region" description="Acidic residues" evidence="6">
    <location>
        <begin position="304"/>
        <end position="320"/>
    </location>
</feature>
<gene>
    <name evidence="8" type="primary">Ppid_1</name>
    <name evidence="8" type="ORF">g.106993</name>
</gene>
<reference evidence="8" key="1">
    <citation type="submission" date="2015-07" db="EMBL/GenBank/DDBJ databases">
        <title>Transcriptome Assembly of Anthurium amnicola.</title>
        <authorList>
            <person name="Suzuki J."/>
        </authorList>
    </citation>
    <scope>NUCLEOTIDE SEQUENCE</scope>
</reference>
<dbReference type="AlphaFoldDB" id="A0A1D1YWP1"/>
<dbReference type="InterPro" id="IPR020892">
    <property type="entry name" value="Cyclophilin-type_PPIase_CS"/>
</dbReference>
<keyword evidence="5 8" id="KW-0413">Isomerase</keyword>
<comment type="catalytic activity">
    <reaction evidence="1">
        <text>[protein]-peptidylproline (omega=180) = [protein]-peptidylproline (omega=0)</text>
        <dbReference type="Rhea" id="RHEA:16237"/>
        <dbReference type="Rhea" id="RHEA-COMP:10747"/>
        <dbReference type="Rhea" id="RHEA-COMP:10748"/>
        <dbReference type="ChEBI" id="CHEBI:83833"/>
        <dbReference type="ChEBI" id="CHEBI:83834"/>
        <dbReference type="EC" id="5.2.1.8"/>
    </reaction>
</comment>
<feature type="compositionally biased region" description="Basic and acidic residues" evidence="6">
    <location>
        <begin position="354"/>
        <end position="377"/>
    </location>
</feature>
<keyword evidence="4" id="KW-0697">Rotamase</keyword>
<evidence type="ECO:0000256" key="1">
    <source>
        <dbReference type="ARBA" id="ARBA00000971"/>
    </source>
</evidence>
<dbReference type="GO" id="GO:0006457">
    <property type="term" value="P:protein folding"/>
    <property type="evidence" value="ECO:0007669"/>
    <property type="project" value="InterPro"/>
</dbReference>
<dbReference type="EMBL" id="GDJX01008906">
    <property type="protein sequence ID" value="JAT59030.1"/>
    <property type="molecule type" value="Transcribed_RNA"/>
</dbReference>
<sequence length="415" mass="46523">FVFLDVCVGKDTPGRMVFELFADIVPRTAENFRALCTGEMGTGPTTGRRLHYKGSIFHRIIKGFMAQGGDFSRQDGRGGESIYGGKFADENFILHHDGPGILSMANAGCDTNGSQFFITFKGAPHLDGKHVVFGKLVQGHETLKKIEHVKTDDTRPINTVMIIDCGEISQTDQLENDKKKALKKKTAKGGSSDSDSLEVPRKARHKKSSKASRKRKRQRYYSSDSDSSSDTETESSESDSDSDSISSSSSYISSSSDDRCRKTKKSYRKDKYKHKKRKKDRMRVKRHKRHVRRSRHKSKRSLESDSESETASETSSVDDGDLTHRSAPKSKISSKISVKDHPPLILDEEAPVDMPKKEERAEKHTAEEHPSLRENGELRINVITEEAKSARSADGQFDEDCLKSKSRSSYFSPHI</sequence>
<dbReference type="SUPFAM" id="SSF50891">
    <property type="entry name" value="Cyclophilin-like"/>
    <property type="match status" value="1"/>
</dbReference>
<feature type="compositionally biased region" description="Acidic residues" evidence="6">
    <location>
        <begin position="227"/>
        <end position="242"/>
    </location>
</feature>
<name>A0A1D1YWP1_9ARAE</name>
<evidence type="ECO:0000256" key="6">
    <source>
        <dbReference type="SAM" id="MobiDB-lite"/>
    </source>
</evidence>